<evidence type="ECO:0000259" key="3">
    <source>
        <dbReference type="SMART" id="SM00701"/>
    </source>
</evidence>
<evidence type="ECO:0000259" key="2">
    <source>
        <dbReference type="SMART" id="SM00644"/>
    </source>
</evidence>
<dbReference type="Pfam" id="PF01510">
    <property type="entry name" value="Amidase_2"/>
    <property type="match status" value="1"/>
</dbReference>
<sequence length="322" mass="34859">MAARPGFGRRAFAKSALTVTAAGALGAFTATPAAGRGRRVVPPLIYSTGDWGARPPREPITVLDRKPTYIVVHHTVEPGNGDDFSREHAFAISRAIQNFHMDTRGWIDTGQQFTNSRGGYITEGRHRSLEILRGGTQHVQGANVGGHNSEVIGIENEGLYTEEDVPKALWDSLVDLVAYMADQYGIRPEFIKGHRDFNSTQCPGDVLYARLPELRRAVGARLGVAVRRPAEWPLLRPGDTGPRVRTAQRLLREHGARGVPVDGVFGPATEAAVRAFAEANGVPQRTCHAAAHRDETGYLGADLWPLLAAGRDARALRASLAA</sequence>
<proteinExistence type="inferred from homology"/>
<dbReference type="GO" id="GO:0008270">
    <property type="term" value="F:zinc ion binding"/>
    <property type="evidence" value="ECO:0007669"/>
    <property type="project" value="InterPro"/>
</dbReference>
<dbReference type="InterPro" id="IPR002502">
    <property type="entry name" value="Amidase_domain"/>
</dbReference>
<dbReference type="InterPro" id="IPR036366">
    <property type="entry name" value="PGBDSf"/>
</dbReference>
<reference evidence="4 5" key="1">
    <citation type="submission" date="2018-03" db="EMBL/GenBank/DDBJ databases">
        <title>Genomic Encyclopedia of Type Strains, Phase III (KMG-III): the genomes of soil and plant-associated and newly described type strains.</title>
        <authorList>
            <person name="Whitman W."/>
        </authorList>
    </citation>
    <scope>NUCLEOTIDE SEQUENCE [LARGE SCALE GENOMIC DNA]</scope>
    <source>
        <strain evidence="4 5">CGMCC 4.7125</strain>
    </source>
</reference>
<feature type="domain" description="N-acetylmuramoyl-L-alanine amidase" evidence="2">
    <location>
        <begin position="55"/>
        <end position="204"/>
    </location>
</feature>
<dbReference type="CDD" id="cd06583">
    <property type="entry name" value="PGRP"/>
    <property type="match status" value="1"/>
</dbReference>
<organism evidence="4 5">
    <name type="scientific">Prauserella shujinwangii</name>
    <dbReference type="NCBI Taxonomy" id="1453103"/>
    <lineage>
        <taxon>Bacteria</taxon>
        <taxon>Bacillati</taxon>
        <taxon>Actinomycetota</taxon>
        <taxon>Actinomycetes</taxon>
        <taxon>Pseudonocardiales</taxon>
        <taxon>Pseudonocardiaceae</taxon>
        <taxon>Prauserella</taxon>
    </lineage>
</organism>
<dbReference type="InterPro" id="IPR006311">
    <property type="entry name" value="TAT_signal"/>
</dbReference>
<evidence type="ECO:0000256" key="1">
    <source>
        <dbReference type="ARBA" id="ARBA00007553"/>
    </source>
</evidence>
<dbReference type="Proteomes" id="UP000238362">
    <property type="component" value="Unassembled WGS sequence"/>
</dbReference>
<comment type="similarity">
    <text evidence="1">Belongs to the N-acetylmuramoyl-L-alanine amidase 2 family.</text>
</comment>
<dbReference type="EMBL" id="PVNH01000002">
    <property type="protein sequence ID" value="PRX50499.1"/>
    <property type="molecule type" value="Genomic_DNA"/>
</dbReference>
<name>A0A2T0M1M2_9PSEU</name>
<dbReference type="Gene3D" id="1.10.101.10">
    <property type="entry name" value="PGBD-like superfamily/PGBD"/>
    <property type="match status" value="1"/>
</dbReference>
<dbReference type="Pfam" id="PF01471">
    <property type="entry name" value="PG_binding_1"/>
    <property type="match status" value="1"/>
</dbReference>
<dbReference type="OrthoDB" id="514320at2"/>
<dbReference type="InterPro" id="IPR002477">
    <property type="entry name" value="Peptidoglycan-bd-like"/>
</dbReference>
<dbReference type="SUPFAM" id="SSF55846">
    <property type="entry name" value="N-acetylmuramoyl-L-alanine amidase-like"/>
    <property type="match status" value="1"/>
</dbReference>
<dbReference type="PANTHER" id="PTHR11022:SF41">
    <property type="entry name" value="PEPTIDOGLYCAN-RECOGNITION PROTEIN LC-RELATED"/>
    <property type="match status" value="1"/>
</dbReference>
<dbReference type="AlphaFoldDB" id="A0A2T0M1M2"/>
<dbReference type="SUPFAM" id="SSF47090">
    <property type="entry name" value="PGBD-like"/>
    <property type="match status" value="1"/>
</dbReference>
<comment type="caution">
    <text evidence="4">The sequence shown here is derived from an EMBL/GenBank/DDBJ whole genome shotgun (WGS) entry which is preliminary data.</text>
</comment>
<keyword evidence="5" id="KW-1185">Reference proteome</keyword>
<gene>
    <name evidence="4" type="ORF">B0I33_102621</name>
</gene>
<dbReference type="PANTHER" id="PTHR11022">
    <property type="entry name" value="PEPTIDOGLYCAN RECOGNITION PROTEIN"/>
    <property type="match status" value="1"/>
</dbReference>
<feature type="domain" description="Peptidoglycan recognition protein family" evidence="3">
    <location>
        <begin position="43"/>
        <end position="198"/>
    </location>
</feature>
<dbReference type="GO" id="GO:0008745">
    <property type="term" value="F:N-acetylmuramoyl-L-alanine amidase activity"/>
    <property type="evidence" value="ECO:0007669"/>
    <property type="project" value="InterPro"/>
</dbReference>
<dbReference type="GO" id="GO:0009253">
    <property type="term" value="P:peptidoglycan catabolic process"/>
    <property type="evidence" value="ECO:0007669"/>
    <property type="project" value="InterPro"/>
</dbReference>
<dbReference type="InterPro" id="IPR006619">
    <property type="entry name" value="PGRP_domain_met/bac"/>
</dbReference>
<dbReference type="PROSITE" id="PS51318">
    <property type="entry name" value="TAT"/>
    <property type="match status" value="1"/>
</dbReference>
<evidence type="ECO:0000313" key="4">
    <source>
        <dbReference type="EMBL" id="PRX50499.1"/>
    </source>
</evidence>
<dbReference type="InterPro" id="IPR036365">
    <property type="entry name" value="PGBD-like_sf"/>
</dbReference>
<dbReference type="SMART" id="SM00644">
    <property type="entry name" value="Ami_2"/>
    <property type="match status" value="1"/>
</dbReference>
<evidence type="ECO:0000313" key="5">
    <source>
        <dbReference type="Proteomes" id="UP000238362"/>
    </source>
</evidence>
<dbReference type="InterPro" id="IPR015510">
    <property type="entry name" value="PGRP"/>
</dbReference>
<protein>
    <submittedName>
        <fullName evidence="4">Putative peptidoglycan binding protein</fullName>
    </submittedName>
</protein>
<dbReference type="SMART" id="SM00701">
    <property type="entry name" value="PGRP"/>
    <property type="match status" value="1"/>
</dbReference>
<accession>A0A2T0M1M2</accession>
<dbReference type="InterPro" id="IPR036505">
    <property type="entry name" value="Amidase/PGRP_sf"/>
</dbReference>
<dbReference type="Gene3D" id="3.40.80.10">
    <property type="entry name" value="Peptidoglycan recognition protein-like"/>
    <property type="match status" value="1"/>
</dbReference>
<dbReference type="RefSeq" id="WP_106177577.1">
    <property type="nucleotide sequence ID" value="NZ_PVNH01000002.1"/>
</dbReference>